<keyword evidence="1" id="KW-1133">Transmembrane helix</keyword>
<sequence length="58" mass="6826">MIIKKEVINMRRDLKRVARHMAVVNDELGSVKKDIISIKWVGYYLILIVTFILIRSLL</sequence>
<organism evidence="2">
    <name type="scientific">marine sediment metagenome</name>
    <dbReference type="NCBI Taxonomy" id="412755"/>
    <lineage>
        <taxon>unclassified sequences</taxon>
        <taxon>metagenomes</taxon>
        <taxon>ecological metagenomes</taxon>
    </lineage>
</organism>
<feature type="transmembrane region" description="Helical" evidence="1">
    <location>
        <begin position="40"/>
        <end position="57"/>
    </location>
</feature>
<keyword evidence="1" id="KW-0812">Transmembrane</keyword>
<evidence type="ECO:0000256" key="1">
    <source>
        <dbReference type="SAM" id="Phobius"/>
    </source>
</evidence>
<dbReference type="AlphaFoldDB" id="X1E1X8"/>
<evidence type="ECO:0000313" key="2">
    <source>
        <dbReference type="EMBL" id="GAH14430.1"/>
    </source>
</evidence>
<keyword evidence="1" id="KW-0472">Membrane</keyword>
<reference evidence="2" key="1">
    <citation type="journal article" date="2014" name="Front. Microbiol.">
        <title>High frequency of phylogenetically diverse reductive dehalogenase-homologous genes in deep subseafloor sedimentary metagenomes.</title>
        <authorList>
            <person name="Kawai M."/>
            <person name="Futagami T."/>
            <person name="Toyoda A."/>
            <person name="Takaki Y."/>
            <person name="Nishi S."/>
            <person name="Hori S."/>
            <person name="Arai W."/>
            <person name="Tsubouchi T."/>
            <person name="Morono Y."/>
            <person name="Uchiyama I."/>
            <person name="Ito T."/>
            <person name="Fujiyama A."/>
            <person name="Inagaki F."/>
            <person name="Takami H."/>
        </authorList>
    </citation>
    <scope>NUCLEOTIDE SEQUENCE</scope>
    <source>
        <strain evidence="2">Expedition CK06-06</strain>
    </source>
</reference>
<comment type="caution">
    <text evidence="2">The sequence shown here is derived from an EMBL/GenBank/DDBJ whole genome shotgun (WGS) entry which is preliminary data.</text>
</comment>
<protein>
    <submittedName>
        <fullName evidence="2">Uncharacterized protein</fullName>
    </submittedName>
</protein>
<dbReference type="EMBL" id="BART01031439">
    <property type="protein sequence ID" value="GAH14430.1"/>
    <property type="molecule type" value="Genomic_DNA"/>
</dbReference>
<accession>X1E1X8</accession>
<gene>
    <name evidence="2" type="ORF">S01H4_54614</name>
</gene>
<proteinExistence type="predicted"/>
<name>X1E1X8_9ZZZZ</name>